<evidence type="ECO:0000259" key="1">
    <source>
        <dbReference type="Pfam" id="PF03819"/>
    </source>
</evidence>
<dbReference type="NCBIfam" id="NF007113">
    <property type="entry name" value="PRK09562.1"/>
    <property type="match status" value="1"/>
</dbReference>
<keyword evidence="3" id="KW-1185">Reference proteome</keyword>
<organism evidence="2 3">
    <name type="scientific">Candidatus Methylocalor cossyra</name>
    <dbReference type="NCBI Taxonomy" id="3108543"/>
    <lineage>
        <taxon>Bacteria</taxon>
        <taxon>Pseudomonadati</taxon>
        <taxon>Pseudomonadota</taxon>
        <taxon>Gammaproteobacteria</taxon>
        <taxon>Methylococcales</taxon>
        <taxon>Methylococcaceae</taxon>
        <taxon>Candidatus Methylocalor</taxon>
    </lineage>
</organism>
<name>A0ABM9NL09_9GAMM</name>
<dbReference type="PANTHER" id="PTHR30522">
    <property type="entry name" value="NUCLEOSIDE TRIPHOSPHATE PYROPHOSPHOHYDROLASE"/>
    <property type="match status" value="1"/>
</dbReference>
<dbReference type="Gene3D" id="1.10.287.1080">
    <property type="entry name" value="MazG-like"/>
    <property type="match status" value="2"/>
</dbReference>
<sequence>MINTLRLLDIMARLRDPVSGCPWDLKQDFASLIPYTLEEAYELADAVERGDADDLREELGDLLLQVVFHARLAEERGWFGFDEVAGAIADKLVRRHPHVFGDAVFASDEERHRFWEASKRAERLEKGKAEPPASVLDGLPEPLPALMRAQKLQQRAAQHGFDWNAVGPVFDKLREELAELEEAHAAGDPEQIREELGDLLFVAVNLARHLELDAETALRASTRKFIRRFQHIERQLAAEGRALADCTLAELDALWEDAKRRERLP</sequence>
<dbReference type="GO" id="GO:0047429">
    <property type="term" value="F:nucleoside triphosphate diphosphatase activity"/>
    <property type="evidence" value="ECO:0007669"/>
    <property type="project" value="UniProtKB-EC"/>
</dbReference>
<dbReference type="InterPro" id="IPR048011">
    <property type="entry name" value="NTP-PPase_MazG-like_C"/>
</dbReference>
<evidence type="ECO:0000313" key="3">
    <source>
        <dbReference type="Proteomes" id="UP001497493"/>
    </source>
</evidence>
<dbReference type="Proteomes" id="UP001497493">
    <property type="component" value="Chromosome"/>
</dbReference>
<dbReference type="Pfam" id="PF03819">
    <property type="entry name" value="MazG"/>
    <property type="match status" value="2"/>
</dbReference>
<dbReference type="EC" id="3.6.1.9" evidence="2"/>
<feature type="domain" description="NTP pyrophosphohydrolase MazG-like" evidence="1">
    <location>
        <begin position="27"/>
        <end position="100"/>
    </location>
</feature>
<evidence type="ECO:0000313" key="2">
    <source>
        <dbReference type="EMBL" id="CAL1241322.1"/>
    </source>
</evidence>
<dbReference type="SUPFAM" id="SSF101386">
    <property type="entry name" value="all-alpha NTP pyrophosphatases"/>
    <property type="match status" value="2"/>
</dbReference>
<dbReference type="InterPro" id="IPR011551">
    <property type="entry name" value="NTP_PyrPHydrolase_MazG"/>
</dbReference>
<feature type="domain" description="NTP pyrophosphohydrolase MazG-like" evidence="1">
    <location>
        <begin position="172"/>
        <end position="231"/>
    </location>
</feature>
<dbReference type="RefSeq" id="WP_348757847.1">
    <property type="nucleotide sequence ID" value="NZ_OZ026884.1"/>
</dbReference>
<dbReference type="InterPro" id="IPR004518">
    <property type="entry name" value="MazG-like_dom"/>
</dbReference>
<gene>
    <name evidence="2" type="primary">mazG</name>
    <name evidence="2" type="ORF">MECH1_V1_2546</name>
</gene>
<dbReference type="CDD" id="cd11529">
    <property type="entry name" value="NTP-PPase_MazG_Cterm"/>
    <property type="match status" value="1"/>
</dbReference>
<accession>A0ABM9NL09</accession>
<dbReference type="NCBIfam" id="TIGR00444">
    <property type="entry name" value="mazG"/>
    <property type="match status" value="1"/>
</dbReference>
<keyword evidence="2" id="KW-0378">Hydrolase</keyword>
<dbReference type="EMBL" id="OZ026884">
    <property type="protein sequence ID" value="CAL1241322.1"/>
    <property type="molecule type" value="Genomic_DNA"/>
</dbReference>
<protein>
    <submittedName>
        <fullName evidence="2">Nucleoside triphosphate pyrophosphohydrolase</fullName>
        <ecNumber evidence="2">3.6.1.9</ecNumber>
    </submittedName>
</protein>
<proteinExistence type="predicted"/>
<reference evidence="2 3" key="1">
    <citation type="submission" date="2024-04" db="EMBL/GenBank/DDBJ databases">
        <authorList>
            <person name="Cremers G."/>
        </authorList>
    </citation>
    <scope>NUCLEOTIDE SEQUENCE [LARGE SCALE GENOMIC DNA]</scope>
    <source>
        <strain evidence="2">MeCH1-AG</strain>
    </source>
</reference>
<dbReference type="InterPro" id="IPR048015">
    <property type="entry name" value="NTP-PPase_MazG-like_N"/>
</dbReference>
<dbReference type="PANTHER" id="PTHR30522:SF0">
    <property type="entry name" value="NUCLEOSIDE TRIPHOSPHATE PYROPHOSPHOHYDROLASE"/>
    <property type="match status" value="1"/>
</dbReference>
<dbReference type="CDD" id="cd11528">
    <property type="entry name" value="NTP-PPase_MazG_Nterm"/>
    <property type="match status" value="1"/>
</dbReference>